<dbReference type="AlphaFoldDB" id="A0A2D4FQ00"/>
<proteinExistence type="predicted"/>
<sequence length="105" mass="12284">MFRFIYIFSSCFQLTHLERKHLTNPKTMRLDGLPSCLDIPTCNFVILTMAFHQAWTSGPYLKAFPFSFPFVLKTRALEINQDRKEVRSAISPLPRSQIPNTWQSF</sequence>
<organism evidence="1">
    <name type="scientific">Micrurus corallinus</name>
    <name type="common">Brazilian coral snake</name>
    <dbReference type="NCBI Taxonomy" id="54390"/>
    <lineage>
        <taxon>Eukaryota</taxon>
        <taxon>Metazoa</taxon>
        <taxon>Chordata</taxon>
        <taxon>Craniata</taxon>
        <taxon>Vertebrata</taxon>
        <taxon>Euteleostomi</taxon>
        <taxon>Lepidosauria</taxon>
        <taxon>Squamata</taxon>
        <taxon>Bifurcata</taxon>
        <taxon>Unidentata</taxon>
        <taxon>Episquamata</taxon>
        <taxon>Toxicofera</taxon>
        <taxon>Serpentes</taxon>
        <taxon>Colubroidea</taxon>
        <taxon>Elapidae</taxon>
        <taxon>Elapinae</taxon>
        <taxon>Micrurus</taxon>
    </lineage>
</organism>
<accession>A0A2D4FQ00</accession>
<evidence type="ECO:0000313" key="1">
    <source>
        <dbReference type="EMBL" id="LAA49565.1"/>
    </source>
</evidence>
<reference evidence="1" key="1">
    <citation type="submission" date="2017-07" db="EMBL/GenBank/DDBJ databases">
        <authorList>
            <person name="Mikheyev A."/>
            <person name="Grau M."/>
        </authorList>
    </citation>
    <scope>NUCLEOTIDE SEQUENCE</scope>
    <source>
        <tissue evidence="1">Venom_gland</tissue>
    </source>
</reference>
<protein>
    <submittedName>
        <fullName evidence="1">Uncharacterized protein</fullName>
    </submittedName>
</protein>
<name>A0A2D4FQ00_MICCO</name>
<dbReference type="EMBL" id="IACJ01079396">
    <property type="protein sequence ID" value="LAA49563.1"/>
    <property type="molecule type" value="Transcribed_RNA"/>
</dbReference>
<dbReference type="EMBL" id="IACJ01079397">
    <property type="protein sequence ID" value="LAA49565.1"/>
    <property type="molecule type" value="Transcribed_RNA"/>
</dbReference>
<reference evidence="1" key="2">
    <citation type="submission" date="2017-11" db="EMBL/GenBank/DDBJ databases">
        <title>Coralsnake Venomics: Analyses of Venom Gland Transcriptomes and Proteomes of Six Brazilian Taxa.</title>
        <authorList>
            <person name="Aird S.D."/>
            <person name="Jorge da Silva N."/>
            <person name="Qiu L."/>
            <person name="Villar-Briones A."/>
            <person name="Aparecida-Saddi V."/>
            <person name="Campos-Telles M.P."/>
            <person name="Grau M."/>
            <person name="Mikheyev A.S."/>
        </authorList>
    </citation>
    <scope>NUCLEOTIDE SEQUENCE</scope>
    <source>
        <tissue evidence="1">Venom_gland</tissue>
    </source>
</reference>